<name>A0A1I0ZFH3_9ACTN</name>
<dbReference type="AlphaFoldDB" id="A0A1I0ZFH3"/>
<proteinExistence type="predicted"/>
<accession>A0A1I0ZFH3</accession>
<sequence length="179" mass="19594">MRATSPSSVAAVTTRCHAGQMPDRPAADQPAPEHRRPEGVSDATVEALGKLSAALDHVEDARGHLFAFHRLMGSGESTMEEAYDHLRAAGHDDLAAALDRDVLGANPLPGMWSFQMVELFDDGFYARIKALHQRALDELVEGQRHVFEAEMKELRRSRGREGHEARPAAVEGDPEYDAG</sequence>
<feature type="region of interest" description="Disordered" evidence="1">
    <location>
        <begin position="154"/>
        <end position="179"/>
    </location>
</feature>
<feature type="compositionally biased region" description="Polar residues" evidence="1">
    <location>
        <begin position="1"/>
        <end position="11"/>
    </location>
</feature>
<feature type="region of interest" description="Disordered" evidence="1">
    <location>
        <begin position="1"/>
        <end position="41"/>
    </location>
</feature>
<feature type="compositionally biased region" description="Basic and acidic residues" evidence="1">
    <location>
        <begin position="154"/>
        <end position="166"/>
    </location>
</feature>
<evidence type="ECO:0000256" key="1">
    <source>
        <dbReference type="SAM" id="MobiDB-lite"/>
    </source>
</evidence>
<evidence type="ECO:0000313" key="3">
    <source>
        <dbReference type="Proteomes" id="UP000199113"/>
    </source>
</evidence>
<reference evidence="2" key="1">
    <citation type="submission" date="2016-10" db="EMBL/GenBank/DDBJ databases">
        <authorList>
            <person name="de Groot N.N."/>
        </authorList>
    </citation>
    <scope>NUCLEOTIDE SEQUENCE [LARGE SCALE GENOMIC DNA]</scope>
    <source>
        <strain evidence="2">CGMCC 1.10697</strain>
    </source>
</reference>
<gene>
    <name evidence="2" type="ORF">SAMN05192575_105288</name>
</gene>
<evidence type="ECO:0000313" key="2">
    <source>
        <dbReference type="EMBL" id="SFB24147.1"/>
    </source>
</evidence>
<dbReference type="EMBL" id="FOKC01000005">
    <property type="protein sequence ID" value="SFB24147.1"/>
    <property type="molecule type" value="Genomic_DNA"/>
</dbReference>
<organism evidence="2 3">
    <name type="scientific">Nocardioides alpinus</name>
    <dbReference type="NCBI Taxonomy" id="748909"/>
    <lineage>
        <taxon>Bacteria</taxon>
        <taxon>Bacillati</taxon>
        <taxon>Actinomycetota</taxon>
        <taxon>Actinomycetes</taxon>
        <taxon>Propionibacteriales</taxon>
        <taxon>Nocardioidaceae</taxon>
        <taxon>Nocardioides</taxon>
    </lineage>
</organism>
<dbReference type="STRING" id="748909.SAMN05192575_105288"/>
<protein>
    <submittedName>
        <fullName evidence="2">Uncharacterized protein</fullName>
    </submittedName>
</protein>
<dbReference type="Proteomes" id="UP000199113">
    <property type="component" value="Unassembled WGS sequence"/>
</dbReference>